<dbReference type="EMBL" id="JAANNT010000001">
    <property type="protein sequence ID" value="NUV27272.1"/>
    <property type="molecule type" value="Genomic_DNA"/>
</dbReference>
<organism evidence="2 3">
    <name type="scientific">Streptomyces odorifer</name>
    <dbReference type="NCBI Taxonomy" id="53450"/>
    <lineage>
        <taxon>Bacteria</taxon>
        <taxon>Bacillati</taxon>
        <taxon>Actinomycetota</taxon>
        <taxon>Actinomycetes</taxon>
        <taxon>Kitasatosporales</taxon>
        <taxon>Streptomycetaceae</taxon>
        <taxon>Streptomyces</taxon>
        <taxon>Streptomyces albidoflavus group</taxon>
    </lineage>
</organism>
<dbReference type="RefSeq" id="WP_047468438.1">
    <property type="nucleotide sequence ID" value="NZ_JAANNT010000001.1"/>
</dbReference>
<name>A0A7Y6C575_9ACTN</name>
<feature type="domain" description="HTH marR-type" evidence="1">
    <location>
        <begin position="18"/>
        <end position="154"/>
    </location>
</feature>
<keyword evidence="3" id="KW-1185">Reference proteome</keyword>
<evidence type="ECO:0000259" key="1">
    <source>
        <dbReference type="PROSITE" id="PS50995"/>
    </source>
</evidence>
<dbReference type="GO" id="GO:0003700">
    <property type="term" value="F:DNA-binding transcription factor activity"/>
    <property type="evidence" value="ECO:0007669"/>
    <property type="project" value="InterPro"/>
</dbReference>
<dbReference type="Pfam" id="PF12802">
    <property type="entry name" value="MarR_2"/>
    <property type="match status" value="1"/>
</dbReference>
<evidence type="ECO:0000313" key="3">
    <source>
        <dbReference type="Proteomes" id="UP000540128"/>
    </source>
</evidence>
<dbReference type="PROSITE" id="PS50995">
    <property type="entry name" value="HTH_MARR_2"/>
    <property type="match status" value="1"/>
</dbReference>
<proteinExistence type="predicted"/>
<dbReference type="AlphaFoldDB" id="A0A7Y6C575"/>
<dbReference type="SMART" id="SM00347">
    <property type="entry name" value="HTH_MARR"/>
    <property type="match status" value="1"/>
</dbReference>
<accession>A0A7Y6C575</accession>
<dbReference type="InterPro" id="IPR036390">
    <property type="entry name" value="WH_DNA-bd_sf"/>
</dbReference>
<dbReference type="PANTHER" id="PTHR33164:SF106">
    <property type="entry name" value="TRANSCRIPTIONAL REGULATORY PROTEIN"/>
    <property type="match status" value="1"/>
</dbReference>
<comment type="caution">
    <text evidence="2">The sequence shown here is derived from an EMBL/GenBank/DDBJ whole genome shotgun (WGS) entry which is preliminary data.</text>
</comment>
<dbReference type="PRINTS" id="PR00598">
    <property type="entry name" value="HTHMARR"/>
</dbReference>
<dbReference type="PANTHER" id="PTHR33164">
    <property type="entry name" value="TRANSCRIPTIONAL REGULATOR, MARR FAMILY"/>
    <property type="match status" value="1"/>
</dbReference>
<evidence type="ECO:0000313" key="2">
    <source>
        <dbReference type="EMBL" id="NUV27272.1"/>
    </source>
</evidence>
<dbReference type="InterPro" id="IPR039422">
    <property type="entry name" value="MarR/SlyA-like"/>
</dbReference>
<dbReference type="Proteomes" id="UP000540128">
    <property type="component" value="Unassembled WGS sequence"/>
</dbReference>
<dbReference type="InterPro" id="IPR000835">
    <property type="entry name" value="HTH_MarR-typ"/>
</dbReference>
<dbReference type="SUPFAM" id="SSF46785">
    <property type="entry name" value="Winged helix' DNA-binding domain"/>
    <property type="match status" value="1"/>
</dbReference>
<protein>
    <submittedName>
        <fullName evidence="2">Winged helix-turn-helix transcriptional regulator</fullName>
    </submittedName>
</protein>
<sequence>MAGTDEETDRAGGPASGGADLYALAVELRRMHGEVNRLAHAFAAGQGLHATDVQALGAILDAPEPMTPGRLRERLGLTSGAVTACLDRLERAGHIRRTRDTRDRRVVHLHYTEGGKALARAHFRPLATAAATARARLTQEEADAALRFLAAMNGEFAQIRGPERRPGG</sequence>
<dbReference type="InterPro" id="IPR036388">
    <property type="entry name" value="WH-like_DNA-bd_sf"/>
</dbReference>
<dbReference type="Gene3D" id="1.10.10.10">
    <property type="entry name" value="Winged helix-like DNA-binding domain superfamily/Winged helix DNA-binding domain"/>
    <property type="match status" value="1"/>
</dbReference>
<gene>
    <name evidence="2" type="ORF">G6W59_02750</name>
</gene>
<dbReference type="GO" id="GO:0006950">
    <property type="term" value="P:response to stress"/>
    <property type="evidence" value="ECO:0007669"/>
    <property type="project" value="TreeGrafter"/>
</dbReference>
<reference evidence="2 3" key="1">
    <citation type="submission" date="2020-03" db="EMBL/GenBank/DDBJ databases">
        <title>Complete genome sequence of sixteen Streptomyces strains facilitates identification of candidate genes involved in plant growth-promotion in grain legumes and cereals.</title>
        <authorList>
            <person name="Gopalakrishnan S."/>
            <person name="Thakur V."/>
            <person name="Saxena R."/>
            <person name="Vadlamudi S."/>
            <person name="Purohit S."/>
            <person name="Kumar V."/>
            <person name="Rathore A."/>
            <person name="Chitikineni A."/>
            <person name="Varshney R.K."/>
        </authorList>
    </citation>
    <scope>NUCLEOTIDE SEQUENCE [LARGE SCALE GENOMIC DNA]</scope>
    <source>
        <strain evidence="2 3">KAI-180</strain>
    </source>
</reference>